<keyword evidence="1" id="KW-1133">Transmembrane helix</keyword>
<keyword evidence="3" id="KW-1185">Reference proteome</keyword>
<accession>A0ABS4KHW4</accession>
<gene>
    <name evidence="2" type="ORF">J2Z35_000505</name>
</gene>
<feature type="transmembrane region" description="Helical" evidence="1">
    <location>
        <begin position="89"/>
        <end position="110"/>
    </location>
</feature>
<proteinExistence type="predicted"/>
<comment type="caution">
    <text evidence="2">The sequence shown here is derived from an EMBL/GenBank/DDBJ whole genome shotgun (WGS) entry which is preliminary data.</text>
</comment>
<feature type="transmembrane region" description="Helical" evidence="1">
    <location>
        <begin position="54"/>
        <end position="77"/>
    </location>
</feature>
<keyword evidence="1" id="KW-0472">Membrane</keyword>
<protein>
    <submittedName>
        <fullName evidence="2">Uncharacterized protein</fullName>
    </submittedName>
</protein>
<dbReference type="RefSeq" id="WP_209659019.1">
    <property type="nucleotide sequence ID" value="NZ_JAGGLI010000003.1"/>
</dbReference>
<organism evidence="2 3">
    <name type="scientific">Acetoanaerobium pronyense</name>
    <dbReference type="NCBI Taxonomy" id="1482736"/>
    <lineage>
        <taxon>Bacteria</taxon>
        <taxon>Bacillati</taxon>
        <taxon>Bacillota</taxon>
        <taxon>Clostridia</taxon>
        <taxon>Peptostreptococcales</taxon>
        <taxon>Filifactoraceae</taxon>
        <taxon>Acetoanaerobium</taxon>
    </lineage>
</organism>
<dbReference type="Proteomes" id="UP001314903">
    <property type="component" value="Unassembled WGS sequence"/>
</dbReference>
<dbReference type="EMBL" id="JAGGLI010000003">
    <property type="protein sequence ID" value="MBP2026716.1"/>
    <property type="molecule type" value="Genomic_DNA"/>
</dbReference>
<name>A0ABS4KHW4_9FIRM</name>
<sequence length="132" mass="15797">MWRYKENNDVNRLYERVKKTKNTEEKIRIIKKHINKLKDYDKFEYDLNYRIDNIILVEPFSIILSVILVAVGTFVLSSLDIKSKPMFEFFEIALYFPLGVLIILAPIYSYSLEEKSILLNIKNIFEKERVIK</sequence>
<evidence type="ECO:0000313" key="3">
    <source>
        <dbReference type="Proteomes" id="UP001314903"/>
    </source>
</evidence>
<evidence type="ECO:0000256" key="1">
    <source>
        <dbReference type="SAM" id="Phobius"/>
    </source>
</evidence>
<keyword evidence="1" id="KW-0812">Transmembrane</keyword>
<evidence type="ECO:0000313" key="2">
    <source>
        <dbReference type="EMBL" id="MBP2026716.1"/>
    </source>
</evidence>
<reference evidence="2 3" key="1">
    <citation type="submission" date="2021-03" db="EMBL/GenBank/DDBJ databases">
        <title>Genomic Encyclopedia of Type Strains, Phase IV (KMG-IV): sequencing the most valuable type-strain genomes for metagenomic binning, comparative biology and taxonomic classification.</title>
        <authorList>
            <person name="Goeker M."/>
        </authorList>
    </citation>
    <scope>NUCLEOTIDE SEQUENCE [LARGE SCALE GENOMIC DNA]</scope>
    <source>
        <strain evidence="2 3">DSM 27512</strain>
    </source>
</reference>